<dbReference type="SUPFAM" id="SSF109998">
    <property type="entry name" value="Triger factor/SurA peptide-binding domain-like"/>
    <property type="match status" value="1"/>
</dbReference>
<dbReference type="InterPro" id="IPR027304">
    <property type="entry name" value="Trigger_fact/SurA_dom_sf"/>
</dbReference>
<evidence type="ECO:0000256" key="1">
    <source>
        <dbReference type="ARBA" id="ARBA00000971"/>
    </source>
</evidence>
<dbReference type="EC" id="5.2.1.8" evidence="3"/>
<feature type="signal peptide" evidence="6">
    <location>
        <begin position="1"/>
        <end position="26"/>
    </location>
</feature>
<dbReference type="AlphaFoldDB" id="A0A7D9D3B4"/>
<dbReference type="InterPro" id="IPR000297">
    <property type="entry name" value="PPIase_PpiC"/>
</dbReference>
<evidence type="ECO:0000256" key="5">
    <source>
        <dbReference type="PROSITE-ProRule" id="PRU00278"/>
    </source>
</evidence>
<protein>
    <recommendedName>
        <fullName evidence="3">peptidylprolyl isomerase</fullName>
        <ecNumber evidence="3">5.2.1.8</ecNumber>
    </recommendedName>
</protein>
<evidence type="ECO:0000313" key="8">
    <source>
        <dbReference type="EMBL" id="VUX56198.1"/>
    </source>
</evidence>
<keyword evidence="6" id="KW-0732">Signal</keyword>
<dbReference type="PROSITE" id="PS50198">
    <property type="entry name" value="PPIC_PPIASE_2"/>
    <property type="match status" value="1"/>
</dbReference>
<keyword evidence="5 8" id="KW-0413">Isomerase</keyword>
<accession>A0A7D9D3B4</accession>
<keyword evidence="4 5" id="KW-0697">Rotamase</keyword>
<dbReference type="InterPro" id="IPR046357">
    <property type="entry name" value="PPIase_dom_sf"/>
</dbReference>
<sequence>MHFMNVSRWVATHLTAIGLIATASFAGNLAFAETIFTVNGIDVDSAVVDLYFENRLGQPGSAPTPTPEQRTTLMAELRDIYLLSTQDIGSELAQEPRLAAQIQLQTHGSIAQAVAGDYLASVEVSEEEILAVYAEQIKLAPQLQFKARHILVASQGEAIDLITELDGGADFEELAREKSTGPSAPTGGDLGWFSPNQMVPPFSNAVAAMEDGEYTSEPVQTQFGWHVILREESRDSEPPTLESAREAITQQVQQKKLQAYIASLREAAKE</sequence>
<proteinExistence type="inferred from homology"/>
<dbReference type="GO" id="GO:0003755">
    <property type="term" value="F:peptidyl-prolyl cis-trans isomerase activity"/>
    <property type="evidence" value="ECO:0007669"/>
    <property type="project" value="UniProtKB-KW"/>
</dbReference>
<evidence type="ECO:0000256" key="4">
    <source>
        <dbReference type="ARBA" id="ARBA00023110"/>
    </source>
</evidence>
<dbReference type="PANTHER" id="PTHR47245:SF2">
    <property type="entry name" value="PEPTIDYL-PROLYL CIS-TRANS ISOMERASE HP_0175-RELATED"/>
    <property type="match status" value="1"/>
</dbReference>
<dbReference type="InterPro" id="IPR050245">
    <property type="entry name" value="PrsA_foldase"/>
</dbReference>
<feature type="chain" id="PRO_5028153245" description="peptidylprolyl isomerase" evidence="6">
    <location>
        <begin position="27"/>
        <end position="270"/>
    </location>
</feature>
<evidence type="ECO:0000256" key="6">
    <source>
        <dbReference type="SAM" id="SignalP"/>
    </source>
</evidence>
<organism evidence="8">
    <name type="scientific">uncultured Woeseiaceae bacterium</name>
    <dbReference type="NCBI Taxonomy" id="1983305"/>
    <lineage>
        <taxon>Bacteria</taxon>
        <taxon>Pseudomonadati</taxon>
        <taxon>Pseudomonadota</taxon>
        <taxon>Gammaproteobacteria</taxon>
        <taxon>Woeseiales</taxon>
        <taxon>Woeseiaceae</taxon>
        <taxon>environmental samples</taxon>
    </lineage>
</organism>
<dbReference type="PROSITE" id="PS01096">
    <property type="entry name" value="PPIC_PPIASE_1"/>
    <property type="match status" value="1"/>
</dbReference>
<comment type="catalytic activity">
    <reaction evidence="1">
        <text>[protein]-peptidylproline (omega=180) = [protein]-peptidylproline (omega=0)</text>
        <dbReference type="Rhea" id="RHEA:16237"/>
        <dbReference type="Rhea" id="RHEA-COMP:10747"/>
        <dbReference type="Rhea" id="RHEA-COMP:10748"/>
        <dbReference type="ChEBI" id="CHEBI:83833"/>
        <dbReference type="ChEBI" id="CHEBI:83834"/>
        <dbReference type="EC" id="5.2.1.8"/>
    </reaction>
</comment>
<gene>
    <name evidence="8" type="ORF">JTBM06_V1_390002</name>
</gene>
<reference evidence="8" key="1">
    <citation type="submission" date="2019-07" db="EMBL/GenBank/DDBJ databases">
        <authorList>
            <person name="Weber M."/>
            <person name="Kostadinov I."/>
            <person name="Kostadinov D I."/>
        </authorList>
    </citation>
    <scope>NUCLEOTIDE SEQUENCE</scope>
    <source>
        <strain evidence="8">Gfbio:sag-sample-m06:053724c1-46a9-4a36-b237-ea2bf867836b</strain>
    </source>
</reference>
<dbReference type="PANTHER" id="PTHR47245">
    <property type="entry name" value="PEPTIDYLPROLYL ISOMERASE"/>
    <property type="match status" value="1"/>
</dbReference>
<dbReference type="Pfam" id="PF00639">
    <property type="entry name" value="Rotamase"/>
    <property type="match status" value="1"/>
</dbReference>
<dbReference type="EMBL" id="LR633967">
    <property type="protein sequence ID" value="VUX56198.1"/>
    <property type="molecule type" value="Genomic_DNA"/>
</dbReference>
<dbReference type="SUPFAM" id="SSF54534">
    <property type="entry name" value="FKBP-like"/>
    <property type="match status" value="1"/>
</dbReference>
<evidence type="ECO:0000259" key="7">
    <source>
        <dbReference type="PROSITE" id="PS50198"/>
    </source>
</evidence>
<evidence type="ECO:0000256" key="3">
    <source>
        <dbReference type="ARBA" id="ARBA00013194"/>
    </source>
</evidence>
<name>A0A7D9D3B4_9GAMM</name>
<evidence type="ECO:0000256" key="2">
    <source>
        <dbReference type="ARBA" id="ARBA00007656"/>
    </source>
</evidence>
<comment type="similarity">
    <text evidence="2">Belongs to the PpiC/parvulin rotamase family.</text>
</comment>
<feature type="domain" description="PpiC" evidence="7">
    <location>
        <begin position="142"/>
        <end position="232"/>
    </location>
</feature>
<dbReference type="InterPro" id="IPR023058">
    <property type="entry name" value="PPIase_PpiC_CS"/>
</dbReference>
<dbReference type="Gene3D" id="3.10.50.40">
    <property type="match status" value="1"/>
</dbReference>